<proteinExistence type="predicted"/>
<evidence type="ECO:0000313" key="1">
    <source>
        <dbReference type="EMBL" id="KAJ9124285.1"/>
    </source>
</evidence>
<accession>A0ACC2XJT9</accession>
<comment type="caution">
    <text evidence="1">The sequence shown here is derived from an EMBL/GenBank/DDBJ whole genome shotgun (WGS) entry which is preliminary data.</text>
</comment>
<organism evidence="1 2">
    <name type="scientific">Naganishia vaughanmartiniae</name>
    <dbReference type="NCBI Taxonomy" id="1424756"/>
    <lineage>
        <taxon>Eukaryota</taxon>
        <taxon>Fungi</taxon>
        <taxon>Dikarya</taxon>
        <taxon>Basidiomycota</taxon>
        <taxon>Agaricomycotina</taxon>
        <taxon>Tremellomycetes</taxon>
        <taxon>Filobasidiales</taxon>
        <taxon>Filobasidiaceae</taxon>
        <taxon>Naganishia</taxon>
    </lineage>
</organism>
<gene>
    <name evidence="1" type="ORF">QFC22_001085</name>
</gene>
<protein>
    <submittedName>
        <fullName evidence="1">Uncharacterized protein</fullName>
    </submittedName>
</protein>
<dbReference type="Proteomes" id="UP001243375">
    <property type="component" value="Unassembled WGS sequence"/>
</dbReference>
<evidence type="ECO:0000313" key="2">
    <source>
        <dbReference type="Proteomes" id="UP001243375"/>
    </source>
</evidence>
<sequence length="610" mass="68192">MPEIDAPRSDASSEWWPEDWVEHVPGMINDELFPEKLGPDHPKYKAFLARIGALLATIQQLPNPDSYTCTDFPEGYGLFLCKRKTETGPSAGKLKVEAQVFGSRHVGRFRTIPDFLRHVEWLADTTHDLADHSNCTCKQKPPLDSALSRPPAQATSNLENGSEVEAAGRKRKHAELADTGSSTVSRAPAVPASVADEESRQYAKEMMAAEQERKRDLRGKRLYRKGELVWVRLPWNVEKPKELRSDIDMGIEALHVWPAIILSNDIAVRMGKIGEIHNRYDVKYCGPLDNRGSNSLPTSLFAHIDEDYIFPFSAYNYKDDLTAMEDALNVIAPAFLDGDLGVADTSGDWKTRYTTNLPFKALTDKRIWDRSLAAFAQAIKFSYELADMWAQTEGYVGQQEDEEGVRTFFLGLWWGAERIWQEELVRLKKSRDQMQLEGLPPAKPGAQNAAVFLKISSICVQESSYQERKTWQTLLRGDLYELEADEDNKPTVLEDGISKNGTAATKAPAVRPFLKPDALSTMPAPPNGYHFRKLNSDETEVTCDVFDVAGRVYPGLDNVAWGLFVRNHPDKADPNNTGGIERVLSLAGKLPGIKAAVPPTTWIGELFLSL</sequence>
<name>A0ACC2XJT9_9TREE</name>
<dbReference type="EMBL" id="JASBWU010000002">
    <property type="protein sequence ID" value="KAJ9124285.1"/>
    <property type="molecule type" value="Genomic_DNA"/>
</dbReference>
<keyword evidence="2" id="KW-1185">Reference proteome</keyword>
<reference evidence="1" key="1">
    <citation type="submission" date="2023-04" db="EMBL/GenBank/DDBJ databases">
        <title>Draft Genome sequencing of Naganishia species isolated from polar environments using Oxford Nanopore Technology.</title>
        <authorList>
            <person name="Leo P."/>
            <person name="Venkateswaran K."/>
        </authorList>
    </citation>
    <scope>NUCLEOTIDE SEQUENCE</scope>
    <source>
        <strain evidence="1">MNA-CCFEE 5425</strain>
    </source>
</reference>